<feature type="transmembrane region" description="Helical" evidence="1">
    <location>
        <begin position="34"/>
        <end position="54"/>
    </location>
</feature>
<gene>
    <name evidence="2" type="ORF">ACFQRG_04965</name>
</gene>
<feature type="transmembrane region" description="Helical" evidence="1">
    <location>
        <begin position="132"/>
        <end position="149"/>
    </location>
</feature>
<evidence type="ECO:0000256" key="1">
    <source>
        <dbReference type="SAM" id="Phobius"/>
    </source>
</evidence>
<keyword evidence="1" id="KW-1133">Transmembrane helix</keyword>
<dbReference type="RefSeq" id="WP_380964345.1">
    <property type="nucleotide sequence ID" value="NZ_JBHTCO010000004.1"/>
</dbReference>
<keyword evidence="3" id="KW-1185">Reference proteome</keyword>
<reference evidence="3" key="1">
    <citation type="journal article" date="2019" name="Int. J. Syst. Evol. Microbiol.">
        <title>The Global Catalogue of Microorganisms (GCM) 10K type strain sequencing project: providing services to taxonomists for standard genome sequencing and annotation.</title>
        <authorList>
            <consortium name="The Broad Institute Genomics Platform"/>
            <consortium name="The Broad Institute Genome Sequencing Center for Infectious Disease"/>
            <person name="Wu L."/>
            <person name="Ma J."/>
        </authorList>
    </citation>
    <scope>NUCLEOTIDE SEQUENCE [LARGE SCALE GENOMIC DNA]</scope>
    <source>
        <strain evidence="3">CGMCC 1.16305</strain>
    </source>
</reference>
<protein>
    <recommendedName>
        <fullName evidence="4">DUF1453 domain-containing protein</fullName>
    </recommendedName>
</protein>
<name>A0ABW2PYL9_9BACL</name>
<proteinExistence type="predicted"/>
<feature type="transmembrane region" description="Helical" evidence="1">
    <location>
        <begin position="97"/>
        <end position="120"/>
    </location>
</feature>
<keyword evidence="1" id="KW-0812">Transmembrane</keyword>
<feature type="transmembrane region" description="Helical" evidence="1">
    <location>
        <begin position="6"/>
        <end position="22"/>
    </location>
</feature>
<dbReference type="EMBL" id="JBHTCO010000004">
    <property type="protein sequence ID" value="MFC7392326.1"/>
    <property type="molecule type" value="Genomic_DNA"/>
</dbReference>
<evidence type="ECO:0000313" key="2">
    <source>
        <dbReference type="EMBL" id="MFC7392326.1"/>
    </source>
</evidence>
<feature type="transmembrane region" description="Helical" evidence="1">
    <location>
        <begin position="60"/>
        <end position="85"/>
    </location>
</feature>
<evidence type="ECO:0000313" key="3">
    <source>
        <dbReference type="Proteomes" id="UP001596505"/>
    </source>
</evidence>
<organism evidence="2 3">
    <name type="scientific">Scopulibacillus cellulosilyticus</name>
    <dbReference type="NCBI Taxonomy" id="2665665"/>
    <lineage>
        <taxon>Bacteria</taxon>
        <taxon>Bacillati</taxon>
        <taxon>Bacillota</taxon>
        <taxon>Bacilli</taxon>
        <taxon>Bacillales</taxon>
        <taxon>Sporolactobacillaceae</taxon>
        <taxon>Scopulibacillus</taxon>
    </lineage>
</organism>
<dbReference type="Proteomes" id="UP001596505">
    <property type="component" value="Unassembled WGS sequence"/>
</dbReference>
<sequence>MSKRSGMMDLIIGGLILFFIIRRQLKEREMTAKLYVMPVILLLYSFYGVSKLLTVGFGDWVILIMSFIIAFAVGIIQGRFASFIYRDGRWYVAGSPVSVITWMLSIPIKYGLTFIVLYVFHLNLHLQGLSSYVTYLFSISGILLGRYTMLMLRHPIMAKDVLQNEHNARRVRETS</sequence>
<accession>A0ABW2PYL9</accession>
<comment type="caution">
    <text evidence="2">The sequence shown here is derived from an EMBL/GenBank/DDBJ whole genome shotgun (WGS) entry which is preliminary data.</text>
</comment>
<keyword evidence="1" id="KW-0472">Membrane</keyword>
<evidence type="ECO:0008006" key="4">
    <source>
        <dbReference type="Google" id="ProtNLM"/>
    </source>
</evidence>